<keyword evidence="1" id="KW-0547">Nucleotide-binding</keyword>
<keyword evidence="3" id="KW-0347">Helicase</keyword>
<evidence type="ECO:0000256" key="3">
    <source>
        <dbReference type="ARBA" id="ARBA00022806"/>
    </source>
</evidence>
<feature type="domain" description="Helicase C-terminal" evidence="7">
    <location>
        <begin position="466"/>
        <end position="632"/>
    </location>
</feature>
<dbReference type="InterPro" id="IPR001650">
    <property type="entry name" value="Helicase_C-like"/>
</dbReference>
<evidence type="ECO:0000313" key="9">
    <source>
        <dbReference type="Proteomes" id="UP000291116"/>
    </source>
</evidence>
<dbReference type="InterPro" id="IPR014001">
    <property type="entry name" value="Helicase_ATP-bd"/>
</dbReference>
<dbReference type="GO" id="GO:0003676">
    <property type="term" value="F:nucleic acid binding"/>
    <property type="evidence" value="ECO:0007669"/>
    <property type="project" value="InterPro"/>
</dbReference>
<dbReference type="SUPFAM" id="SSF52540">
    <property type="entry name" value="P-loop containing nucleoside triphosphate hydrolases"/>
    <property type="match status" value="1"/>
</dbReference>
<sequence length="658" mass="71974">MNPRRTRTAAAPATTARSPRPLGARRGLALAAGLAVLSVVCGPRTANGFAIRLVSTPGRLPVSSRPARRRDYGGGRYDSYDDGYGYEGSDREGRGAPRRGRSGGPRGRSGYGSNNDENEDYDKDWSRPTQGRGRGGSRDASRGYGGRNGPRGRSQGPRQRGGSGSGSRYGGDRRNASRPPAQPEETAEITDTNAHFFSKKPLSDPTFYAEGGADGDNDASQELHEALCRGAGITRPSRIQSLAWPKILGGSHTIVADQTGSGKTCAYLIPCLLRALQSPPVGANGSPRVLVLAPTAELADQIRDVCFKISRAGTPFHTMVVTANGKQTTTIRDQIRMIQRKPADVLIGTPGRISTILRTRNSGLDLSHVRSIVLDEVDVLMIDETFGPQLRTVGAAAPLLDKTQFVFVTATLPDSIVETITTEFPGVVKVKGPGLHRPAPSLKENLVDVSVPSSSNRNEDLCFDLKAKALLKALRQNRCRRTLVFCNTVESCRSVENLLNRKDRRGRVFEVLAYHSAMTPEARNANLRVFARGRNNDRNEEVDYVLICTDRAARGVDFDEAPVNHCVVFDFPKDPAEYIRRVGRTARAGRVGTSTVFAYGWQLPIARSVMGKKLDSETIATSDMKYDENDYEPRFDRRTKKRRDAQMKSKIEDGSLWE</sequence>
<dbReference type="GO" id="GO:0005524">
    <property type="term" value="F:ATP binding"/>
    <property type="evidence" value="ECO:0007669"/>
    <property type="project" value="UniProtKB-KW"/>
</dbReference>
<feature type="compositionally biased region" description="Low complexity" evidence="5">
    <location>
        <begin position="8"/>
        <end position="21"/>
    </location>
</feature>
<gene>
    <name evidence="8" type="ORF">PSNMU_V1.4_AUG-EV-PASAV3_0095540</name>
</gene>
<dbReference type="CDD" id="cd18787">
    <property type="entry name" value="SF2_C_DEAD"/>
    <property type="match status" value="1"/>
</dbReference>
<dbReference type="PANTHER" id="PTHR47960">
    <property type="entry name" value="DEAD-BOX ATP-DEPENDENT RNA HELICASE 50"/>
    <property type="match status" value="1"/>
</dbReference>
<evidence type="ECO:0000259" key="7">
    <source>
        <dbReference type="PROSITE" id="PS51194"/>
    </source>
</evidence>
<dbReference type="PROSITE" id="PS51194">
    <property type="entry name" value="HELICASE_CTER"/>
    <property type="match status" value="1"/>
</dbReference>
<feature type="domain" description="Helicase ATP-binding" evidence="6">
    <location>
        <begin position="244"/>
        <end position="430"/>
    </location>
</feature>
<dbReference type="GO" id="GO:0016787">
    <property type="term" value="F:hydrolase activity"/>
    <property type="evidence" value="ECO:0007669"/>
    <property type="project" value="UniProtKB-KW"/>
</dbReference>
<reference evidence="8 9" key="1">
    <citation type="submission" date="2019-01" db="EMBL/GenBank/DDBJ databases">
        <authorList>
            <person name="Ferrante I. M."/>
        </authorList>
    </citation>
    <scope>NUCLEOTIDE SEQUENCE [LARGE SCALE GENOMIC DNA]</scope>
    <source>
        <strain evidence="8 9">B856</strain>
    </source>
</reference>
<accession>A0A448ZKM4</accession>
<dbReference type="Pfam" id="PF00271">
    <property type="entry name" value="Helicase_C"/>
    <property type="match status" value="1"/>
</dbReference>
<dbReference type="InterPro" id="IPR027417">
    <property type="entry name" value="P-loop_NTPase"/>
</dbReference>
<feature type="compositionally biased region" description="Gly residues" evidence="5">
    <location>
        <begin position="159"/>
        <end position="169"/>
    </location>
</feature>
<evidence type="ECO:0000313" key="8">
    <source>
        <dbReference type="EMBL" id="VEU42581.1"/>
    </source>
</evidence>
<evidence type="ECO:0000256" key="1">
    <source>
        <dbReference type="ARBA" id="ARBA00022741"/>
    </source>
</evidence>
<keyword evidence="9" id="KW-1185">Reference proteome</keyword>
<dbReference type="SMART" id="SM00487">
    <property type="entry name" value="DEXDc"/>
    <property type="match status" value="1"/>
</dbReference>
<feature type="region of interest" description="Disordered" evidence="5">
    <location>
        <begin position="1"/>
        <end position="21"/>
    </location>
</feature>
<dbReference type="Proteomes" id="UP000291116">
    <property type="component" value="Unassembled WGS sequence"/>
</dbReference>
<feature type="region of interest" description="Disordered" evidence="5">
    <location>
        <begin position="58"/>
        <end position="219"/>
    </location>
</feature>
<dbReference type="CDD" id="cd00268">
    <property type="entry name" value="DEADc"/>
    <property type="match status" value="1"/>
</dbReference>
<dbReference type="PROSITE" id="PS51192">
    <property type="entry name" value="HELICASE_ATP_BIND_1"/>
    <property type="match status" value="1"/>
</dbReference>
<dbReference type="OrthoDB" id="10256233at2759"/>
<evidence type="ECO:0000259" key="6">
    <source>
        <dbReference type="PROSITE" id="PS51192"/>
    </source>
</evidence>
<dbReference type="Gene3D" id="3.40.50.300">
    <property type="entry name" value="P-loop containing nucleotide triphosphate hydrolases"/>
    <property type="match status" value="2"/>
</dbReference>
<dbReference type="InterPro" id="IPR044742">
    <property type="entry name" value="DEAD/DEAH_RhlB"/>
</dbReference>
<dbReference type="AlphaFoldDB" id="A0A448ZKM4"/>
<evidence type="ECO:0000256" key="2">
    <source>
        <dbReference type="ARBA" id="ARBA00022801"/>
    </source>
</evidence>
<dbReference type="InterPro" id="IPR011545">
    <property type="entry name" value="DEAD/DEAH_box_helicase_dom"/>
</dbReference>
<evidence type="ECO:0008006" key="10">
    <source>
        <dbReference type="Google" id="ProtNLM"/>
    </source>
</evidence>
<evidence type="ECO:0000256" key="4">
    <source>
        <dbReference type="ARBA" id="ARBA00022840"/>
    </source>
</evidence>
<dbReference type="GO" id="GO:0004386">
    <property type="term" value="F:helicase activity"/>
    <property type="evidence" value="ECO:0007669"/>
    <property type="project" value="UniProtKB-KW"/>
</dbReference>
<protein>
    <recommendedName>
        <fullName evidence="10">RNA helicase</fullName>
    </recommendedName>
</protein>
<organism evidence="8 9">
    <name type="scientific">Pseudo-nitzschia multistriata</name>
    <dbReference type="NCBI Taxonomy" id="183589"/>
    <lineage>
        <taxon>Eukaryota</taxon>
        <taxon>Sar</taxon>
        <taxon>Stramenopiles</taxon>
        <taxon>Ochrophyta</taxon>
        <taxon>Bacillariophyta</taxon>
        <taxon>Bacillariophyceae</taxon>
        <taxon>Bacillariophycidae</taxon>
        <taxon>Bacillariales</taxon>
        <taxon>Bacillariaceae</taxon>
        <taxon>Pseudo-nitzschia</taxon>
    </lineage>
</organism>
<dbReference type="EMBL" id="CAACVS010000454">
    <property type="protein sequence ID" value="VEU42581.1"/>
    <property type="molecule type" value="Genomic_DNA"/>
</dbReference>
<name>A0A448ZKM4_9STRA</name>
<keyword evidence="2" id="KW-0378">Hydrolase</keyword>
<proteinExistence type="predicted"/>
<feature type="region of interest" description="Disordered" evidence="5">
    <location>
        <begin position="630"/>
        <end position="658"/>
    </location>
</feature>
<keyword evidence="4" id="KW-0067">ATP-binding</keyword>
<dbReference type="SMART" id="SM00490">
    <property type="entry name" value="HELICc"/>
    <property type="match status" value="1"/>
</dbReference>
<dbReference type="Pfam" id="PF00270">
    <property type="entry name" value="DEAD"/>
    <property type="match status" value="1"/>
</dbReference>
<evidence type="ECO:0000256" key="5">
    <source>
        <dbReference type="SAM" id="MobiDB-lite"/>
    </source>
</evidence>
<feature type="compositionally biased region" description="Basic and acidic residues" evidence="5">
    <location>
        <begin position="644"/>
        <end position="658"/>
    </location>
</feature>